<dbReference type="Pfam" id="PF00665">
    <property type="entry name" value="rve"/>
    <property type="match status" value="1"/>
</dbReference>
<evidence type="ECO:0000313" key="4">
    <source>
        <dbReference type="EMBL" id="KAE9356318.1"/>
    </source>
</evidence>
<dbReference type="EMBL" id="QXFT01000074">
    <property type="protein sequence ID" value="KAE9356318.1"/>
    <property type="molecule type" value="Genomic_DNA"/>
</dbReference>
<evidence type="ECO:0000313" key="5">
    <source>
        <dbReference type="Proteomes" id="UP000429607"/>
    </source>
</evidence>
<dbReference type="EMBL" id="QXFV01001560">
    <property type="protein sequence ID" value="KAE9003072.1"/>
    <property type="molecule type" value="Genomic_DNA"/>
</dbReference>
<dbReference type="Gene3D" id="3.30.420.10">
    <property type="entry name" value="Ribonuclease H-like superfamily/Ribonuclease H"/>
    <property type="match status" value="1"/>
</dbReference>
<dbReference type="GO" id="GO:0003676">
    <property type="term" value="F:nucleic acid binding"/>
    <property type="evidence" value="ECO:0007669"/>
    <property type="project" value="InterPro"/>
</dbReference>
<organism evidence="3 5">
    <name type="scientific">Phytophthora rubi</name>
    <dbReference type="NCBI Taxonomy" id="129364"/>
    <lineage>
        <taxon>Eukaryota</taxon>
        <taxon>Sar</taxon>
        <taxon>Stramenopiles</taxon>
        <taxon>Oomycota</taxon>
        <taxon>Peronosporomycetes</taxon>
        <taxon>Peronosporales</taxon>
        <taxon>Peronosporaceae</taxon>
        <taxon>Phytophthora</taxon>
    </lineage>
</organism>
<evidence type="ECO:0000313" key="6">
    <source>
        <dbReference type="Proteomes" id="UP000434957"/>
    </source>
</evidence>
<dbReference type="SUPFAM" id="SSF53098">
    <property type="entry name" value="Ribonuclease H-like"/>
    <property type="match status" value="1"/>
</dbReference>
<dbReference type="InterPro" id="IPR001584">
    <property type="entry name" value="Integrase_cat-core"/>
</dbReference>
<protein>
    <recommendedName>
        <fullName evidence="2">Integrase catalytic domain-containing protein</fullName>
    </recommendedName>
</protein>
<dbReference type="GO" id="GO:0015074">
    <property type="term" value="P:DNA integration"/>
    <property type="evidence" value="ECO:0007669"/>
    <property type="project" value="InterPro"/>
</dbReference>
<accession>A0A6A3K9G5</accession>
<evidence type="ECO:0000313" key="3">
    <source>
        <dbReference type="EMBL" id="KAE9003072.1"/>
    </source>
</evidence>
<name>A0A6A3K9G5_9STRA</name>
<dbReference type="PANTHER" id="PTHR37984:SF5">
    <property type="entry name" value="PROTEIN NYNRIN-LIKE"/>
    <property type="match status" value="1"/>
</dbReference>
<reference evidence="3 5" key="1">
    <citation type="submission" date="2018-09" db="EMBL/GenBank/DDBJ databases">
        <title>Genomic investigation of the strawberry pathogen Phytophthora fragariae indicates pathogenicity is determined by transcriptional variation in three key races.</title>
        <authorList>
            <person name="Adams T.M."/>
            <person name="Armitage A.D."/>
            <person name="Sobczyk M.K."/>
            <person name="Bates H.J."/>
            <person name="Dunwell J.M."/>
            <person name="Nellist C.F."/>
            <person name="Harrison R.J."/>
        </authorList>
    </citation>
    <scope>NUCLEOTIDE SEQUENCE [LARGE SCALE GENOMIC DNA]</scope>
    <source>
        <strain evidence="3 5">SCRP249</strain>
        <strain evidence="4 6">SCRP333</strain>
    </source>
</reference>
<dbReference type="SUPFAM" id="SSF54160">
    <property type="entry name" value="Chromo domain-like"/>
    <property type="match status" value="1"/>
</dbReference>
<feature type="region of interest" description="Disordered" evidence="1">
    <location>
        <begin position="549"/>
        <end position="593"/>
    </location>
</feature>
<dbReference type="Proteomes" id="UP000434957">
    <property type="component" value="Unassembled WGS sequence"/>
</dbReference>
<dbReference type="PANTHER" id="PTHR37984">
    <property type="entry name" value="PROTEIN CBG26694"/>
    <property type="match status" value="1"/>
</dbReference>
<feature type="compositionally biased region" description="Polar residues" evidence="1">
    <location>
        <begin position="619"/>
        <end position="629"/>
    </location>
</feature>
<dbReference type="Pfam" id="PF17921">
    <property type="entry name" value="Integrase_H2C2"/>
    <property type="match status" value="1"/>
</dbReference>
<dbReference type="InterPro" id="IPR012337">
    <property type="entry name" value="RNaseH-like_sf"/>
</dbReference>
<dbReference type="InterPro" id="IPR041588">
    <property type="entry name" value="Integrase_H2C2"/>
</dbReference>
<sequence length="629" mass="71228">MKLMNFRYVVEHVPGPANVWADMISRWAGNHTPTVSIKRLKAVRSHTPPETPPVLALRPLDDDHFVWPKLVELREVQAAYSSPAGAEQDENGLIVLNNRLWIPPDATDLLQRLCIVAHCGAQGHRGQHTMVAHLRRRFAIDHVVSVVASFVKTCLLCLHSKGGEIIPRPWSEVIDCNTRNDVLHFDFLFMGECYGNSKYLLVLKDHATHYCELVVADTADSVVTTEALLAWYSRFGLPPEWVSDQGTHFKNEVIAELCPRLKTHPFTPTYSPWVNGSIERVNRDILQAVRTMILTYKIGYKDWVYLVPMIQSNLNHSPVPSLGNRAPVELFTGLQCPTPLMEFYLPDRDGLQDVPASGQIDNYLANLRSSLQMMHCDVENRRLKQRLLNKKRERGDNHVNFVEGDYVLRSRVDEKHGNKLQVTWVGPYRVVRADSHSFRVEHLVTGEQLDVHASRLKMYADESLDITDELLEHVAAQGIILAVNELKDHRWNAATNDYEIRVSWKGLQAIEDSYEPVQSLVKEIRVLVDNYVSKAKDSMLTESLQKLQGGAAETDVGPPSKHSRPTSVSRSRVSANTASPASTRKDQQETTTTGCTRSYWWRLPRKQHQRDSEYGCNINLETTSASSPG</sequence>
<feature type="domain" description="Integrase catalytic" evidence="2">
    <location>
        <begin position="165"/>
        <end position="335"/>
    </location>
</feature>
<dbReference type="InterPro" id="IPR050951">
    <property type="entry name" value="Retrovirus_Pol_polyprotein"/>
</dbReference>
<dbReference type="AlphaFoldDB" id="A0A6A3K9G5"/>
<gene>
    <name evidence="3" type="ORF">PR001_g18082</name>
    <name evidence="4" type="ORF">PR003_g2363</name>
</gene>
<feature type="region of interest" description="Disordered" evidence="1">
    <location>
        <begin position="606"/>
        <end position="629"/>
    </location>
</feature>
<evidence type="ECO:0000259" key="2">
    <source>
        <dbReference type="PROSITE" id="PS50994"/>
    </source>
</evidence>
<dbReference type="InterPro" id="IPR016197">
    <property type="entry name" value="Chromo-like_dom_sf"/>
</dbReference>
<proteinExistence type="predicted"/>
<dbReference type="Proteomes" id="UP000429607">
    <property type="component" value="Unassembled WGS sequence"/>
</dbReference>
<dbReference type="PROSITE" id="PS50994">
    <property type="entry name" value="INTEGRASE"/>
    <property type="match status" value="1"/>
</dbReference>
<dbReference type="InterPro" id="IPR036397">
    <property type="entry name" value="RNaseH_sf"/>
</dbReference>
<keyword evidence="6" id="KW-1185">Reference proteome</keyword>
<evidence type="ECO:0000256" key="1">
    <source>
        <dbReference type="SAM" id="MobiDB-lite"/>
    </source>
</evidence>
<comment type="caution">
    <text evidence="3">The sequence shown here is derived from an EMBL/GenBank/DDBJ whole genome shotgun (WGS) entry which is preliminary data.</text>
</comment>